<sequence>MTEGDDGYEPPSFEHQPYPPQGPPPGPGLAIASLVCSIAGFVLCAPLAVAGIVMGHIAHARARRGRAPAGAVAVAGFVVGYGALVVWGIVIAWILHALSTSGVFR</sequence>
<evidence type="ECO:0000313" key="4">
    <source>
        <dbReference type="EMBL" id="PFG47317.1"/>
    </source>
</evidence>
<dbReference type="RefSeq" id="WP_098511235.1">
    <property type="nucleotide sequence ID" value="NZ_JBIAKZ010000013.1"/>
</dbReference>
<feature type="region of interest" description="Disordered" evidence="1">
    <location>
        <begin position="1"/>
        <end position="25"/>
    </location>
</feature>
<gene>
    <name evidence="4" type="ORF">ATK36_2353</name>
</gene>
<dbReference type="Proteomes" id="UP000243542">
    <property type="component" value="Unassembled WGS sequence"/>
</dbReference>
<organism evidence="4 5">
    <name type="scientific">Amycolatopsis sulphurea</name>
    <dbReference type="NCBI Taxonomy" id="76022"/>
    <lineage>
        <taxon>Bacteria</taxon>
        <taxon>Bacillati</taxon>
        <taxon>Actinomycetota</taxon>
        <taxon>Actinomycetes</taxon>
        <taxon>Pseudonocardiales</taxon>
        <taxon>Pseudonocardiaceae</taxon>
        <taxon>Amycolatopsis</taxon>
    </lineage>
</organism>
<evidence type="ECO:0000259" key="3">
    <source>
        <dbReference type="Pfam" id="PF13828"/>
    </source>
</evidence>
<name>A0A2A9F7C6_9PSEU</name>
<keyword evidence="2" id="KW-0812">Transmembrane</keyword>
<evidence type="ECO:0000256" key="2">
    <source>
        <dbReference type="SAM" id="Phobius"/>
    </source>
</evidence>
<reference evidence="4 5" key="1">
    <citation type="submission" date="2017-10" db="EMBL/GenBank/DDBJ databases">
        <title>Sequencing the genomes of 1000 actinobacteria strains.</title>
        <authorList>
            <person name="Klenk H.-P."/>
        </authorList>
    </citation>
    <scope>NUCLEOTIDE SEQUENCE [LARGE SCALE GENOMIC DNA]</scope>
    <source>
        <strain evidence="4 5">DSM 46092</strain>
    </source>
</reference>
<feature type="transmembrane region" description="Helical" evidence="2">
    <location>
        <begin position="69"/>
        <end position="95"/>
    </location>
</feature>
<keyword evidence="5" id="KW-1185">Reference proteome</keyword>
<dbReference type="InterPro" id="IPR025241">
    <property type="entry name" value="DUF4190"/>
</dbReference>
<evidence type="ECO:0000256" key="1">
    <source>
        <dbReference type="SAM" id="MobiDB-lite"/>
    </source>
</evidence>
<dbReference type="Pfam" id="PF13828">
    <property type="entry name" value="DUF4190"/>
    <property type="match status" value="1"/>
</dbReference>
<accession>A0A2A9F7C6</accession>
<feature type="transmembrane region" description="Helical" evidence="2">
    <location>
        <begin position="29"/>
        <end position="57"/>
    </location>
</feature>
<dbReference type="AlphaFoldDB" id="A0A2A9F7C6"/>
<keyword evidence="2" id="KW-0472">Membrane</keyword>
<feature type="domain" description="DUF4190" evidence="3">
    <location>
        <begin position="29"/>
        <end position="89"/>
    </location>
</feature>
<evidence type="ECO:0000313" key="5">
    <source>
        <dbReference type="Proteomes" id="UP000243542"/>
    </source>
</evidence>
<proteinExistence type="predicted"/>
<keyword evidence="2" id="KW-1133">Transmembrane helix</keyword>
<dbReference type="EMBL" id="PDJK01000002">
    <property type="protein sequence ID" value="PFG47317.1"/>
    <property type="molecule type" value="Genomic_DNA"/>
</dbReference>
<comment type="caution">
    <text evidence="4">The sequence shown here is derived from an EMBL/GenBank/DDBJ whole genome shotgun (WGS) entry which is preliminary data.</text>
</comment>
<protein>
    <submittedName>
        <fullName evidence="4">Uncharacterized protein DUF4190</fullName>
    </submittedName>
</protein>